<comment type="subcellular location">
    <subcellularLocation>
        <location evidence="2">Cytoplasm</location>
    </subcellularLocation>
    <subcellularLocation>
        <location evidence="1">Nucleus</location>
    </subcellularLocation>
</comment>
<proteinExistence type="inferred from homology"/>
<dbReference type="GO" id="GO:0005634">
    <property type="term" value="C:nucleus"/>
    <property type="evidence" value="ECO:0007669"/>
    <property type="project" value="UniProtKB-SubCell"/>
</dbReference>
<dbReference type="Gene3D" id="3.30.310.50">
    <property type="entry name" value="Alpha-D-phosphohexomutase, C-terminal domain"/>
    <property type="match status" value="1"/>
</dbReference>
<sequence>MSASIITANLEIPFPTDREAEIAHGSLSVDKEPKRGGVKKTMTVHNNIMHIHFAAPEARLLRVSINSFFDHLKLVVETLERFGQPR</sequence>
<evidence type="ECO:0000256" key="7">
    <source>
        <dbReference type="ARBA" id="ARBA00053047"/>
    </source>
</evidence>
<evidence type="ECO:0000256" key="1">
    <source>
        <dbReference type="ARBA" id="ARBA00004123"/>
    </source>
</evidence>
<dbReference type="GO" id="GO:0070525">
    <property type="term" value="P:tRNA threonylcarbamoyladenosine metabolic process"/>
    <property type="evidence" value="ECO:0007669"/>
    <property type="project" value="TreeGrafter"/>
</dbReference>
<protein>
    <recommendedName>
        <fullName evidence="8">L antigen family member 3</fullName>
    </recommendedName>
</protein>
<keyword evidence="5" id="KW-0819">tRNA processing</keyword>
<reference evidence="9 10" key="1">
    <citation type="submission" date="2024-04" db="EMBL/GenBank/DDBJ databases">
        <authorList>
            <consortium name="Genoscope - CEA"/>
            <person name="William W."/>
        </authorList>
    </citation>
    <scope>NUCLEOTIDE SEQUENCE [LARGE SCALE GENOMIC DNA]</scope>
</reference>
<evidence type="ECO:0000256" key="3">
    <source>
        <dbReference type="ARBA" id="ARBA00007073"/>
    </source>
</evidence>
<dbReference type="AlphaFoldDB" id="A0AAV2HIQ9"/>
<dbReference type="PANTHER" id="PTHR31283:SF5">
    <property type="entry name" value="EKC_KEOPS COMPLEX SUBUNIT LAGE3"/>
    <property type="match status" value="1"/>
</dbReference>
<organism evidence="9 10">
    <name type="scientific">Lymnaea stagnalis</name>
    <name type="common">Great pond snail</name>
    <name type="synonym">Helix stagnalis</name>
    <dbReference type="NCBI Taxonomy" id="6523"/>
    <lineage>
        <taxon>Eukaryota</taxon>
        <taxon>Metazoa</taxon>
        <taxon>Spiralia</taxon>
        <taxon>Lophotrochozoa</taxon>
        <taxon>Mollusca</taxon>
        <taxon>Gastropoda</taxon>
        <taxon>Heterobranchia</taxon>
        <taxon>Euthyneura</taxon>
        <taxon>Panpulmonata</taxon>
        <taxon>Hygrophila</taxon>
        <taxon>Lymnaeoidea</taxon>
        <taxon>Lymnaeidae</taxon>
        <taxon>Lymnaea</taxon>
    </lineage>
</organism>
<dbReference type="Pfam" id="PF09341">
    <property type="entry name" value="Pcc1"/>
    <property type="match status" value="1"/>
</dbReference>
<evidence type="ECO:0000256" key="4">
    <source>
        <dbReference type="ARBA" id="ARBA00022490"/>
    </source>
</evidence>
<gene>
    <name evidence="9" type="ORF">GSLYS_00007828001</name>
</gene>
<evidence type="ECO:0000256" key="6">
    <source>
        <dbReference type="ARBA" id="ARBA00023242"/>
    </source>
</evidence>
<dbReference type="GO" id="GO:0000408">
    <property type="term" value="C:EKC/KEOPS complex"/>
    <property type="evidence" value="ECO:0007669"/>
    <property type="project" value="TreeGrafter"/>
</dbReference>
<comment type="function">
    <text evidence="7">Component of the EKC/KEOPS complex that is required for the formation of a threonylcarbamoyl group on adenosine at position 37 (t(6)A37) in tRNAs that read codons beginning with adenine. The complex is probably involved in the transfer of the threonylcarbamoyl moiety of threonylcarbamoyl-AMP (TC-AMP) to the N6 group of A37. LAGE3 functions as a dimerization module for the complex.</text>
</comment>
<evidence type="ECO:0000256" key="2">
    <source>
        <dbReference type="ARBA" id="ARBA00004496"/>
    </source>
</evidence>
<evidence type="ECO:0000313" key="10">
    <source>
        <dbReference type="Proteomes" id="UP001497497"/>
    </source>
</evidence>
<evidence type="ECO:0000313" key="9">
    <source>
        <dbReference type="EMBL" id="CAL1533868.1"/>
    </source>
</evidence>
<evidence type="ECO:0000256" key="8">
    <source>
        <dbReference type="ARBA" id="ARBA00076355"/>
    </source>
</evidence>
<dbReference type="InterPro" id="IPR015419">
    <property type="entry name" value="CTAG/Pcc1"/>
</dbReference>
<comment type="caution">
    <text evidence="9">The sequence shown here is derived from an EMBL/GenBank/DDBJ whole genome shotgun (WGS) entry which is preliminary data.</text>
</comment>
<name>A0AAV2HIQ9_LYMST</name>
<comment type="similarity">
    <text evidence="3">Belongs to the CTAG/PCC1 family.</text>
</comment>
<dbReference type="Proteomes" id="UP001497497">
    <property type="component" value="Unassembled WGS sequence"/>
</dbReference>
<accession>A0AAV2HIQ9</accession>
<evidence type="ECO:0000256" key="5">
    <source>
        <dbReference type="ARBA" id="ARBA00022694"/>
    </source>
</evidence>
<dbReference type="PANTHER" id="PTHR31283">
    <property type="entry name" value="EKC/KEOPS COMPLEX SUBUNIT PCC1 FAMILY MEMBER"/>
    <property type="match status" value="1"/>
</dbReference>
<keyword evidence="4" id="KW-0963">Cytoplasm</keyword>
<dbReference type="EMBL" id="CAXITT010000154">
    <property type="protein sequence ID" value="CAL1533868.1"/>
    <property type="molecule type" value="Genomic_DNA"/>
</dbReference>
<keyword evidence="6" id="KW-0539">Nucleus</keyword>
<dbReference type="GO" id="GO:0008033">
    <property type="term" value="P:tRNA processing"/>
    <property type="evidence" value="ECO:0007669"/>
    <property type="project" value="UniProtKB-KW"/>
</dbReference>
<dbReference type="GO" id="GO:0005737">
    <property type="term" value="C:cytoplasm"/>
    <property type="evidence" value="ECO:0007669"/>
    <property type="project" value="UniProtKB-SubCell"/>
</dbReference>
<keyword evidence="10" id="KW-1185">Reference proteome</keyword>
<dbReference type="FunFam" id="3.30.310.50:FF:000005">
    <property type="entry name" value="L antigen family member 3"/>
    <property type="match status" value="1"/>
</dbReference>